<dbReference type="RefSeq" id="WP_042499329.1">
    <property type="nucleotide sequence ID" value="NZ_BBNU01000013.1"/>
</dbReference>
<dbReference type="GO" id="GO:0016758">
    <property type="term" value="F:hexosyltransferase activity"/>
    <property type="evidence" value="ECO:0007669"/>
    <property type="project" value="UniProtKB-ARBA"/>
</dbReference>
<dbReference type="PANTHER" id="PTHR22916">
    <property type="entry name" value="GLYCOSYLTRANSFERASE"/>
    <property type="match status" value="1"/>
</dbReference>
<dbReference type="PANTHER" id="PTHR22916:SF3">
    <property type="entry name" value="UDP-GLCNAC:BETAGAL BETA-1,3-N-ACETYLGLUCOSAMINYLTRANSFERASE-LIKE PROTEIN 1"/>
    <property type="match status" value="1"/>
</dbReference>
<dbReference type="Proteomes" id="UP000029643">
    <property type="component" value="Unassembled WGS sequence"/>
</dbReference>
<dbReference type="AlphaFoldDB" id="A0A090WV66"/>
<sequence>MTPYFSIIIPLYNKEDFIADTIKSVLNQTFTDFEIIVVNDGSTDNSLKELQSIKDHRIITIQQKNQGVSIARNNGIKNAKGDYITLLDADDEWKPNHLELFYKTIKQFPPNGALFCNAYDIKSSDNYIIKATYNIEQVDHPHIIKDYFKASLIDAIGWTSAICFNKKDFYDVGEFVPEFTSGQDLDLLIRFALRKTIVFNPTVTCCYNKTVKNSLSKKKYQEIRYTIVNSFKDEEAQNASLNKYLNLNRYALAMQCKLIGNKALYKKLISEIDLKPLNLKQKTLLRTPRFSAILMKKFYFFLLKNKLYISSFK</sequence>
<dbReference type="STRING" id="221126.SAMN04489722_11364"/>
<dbReference type="SUPFAM" id="SSF53448">
    <property type="entry name" value="Nucleotide-diphospho-sugar transferases"/>
    <property type="match status" value="1"/>
</dbReference>
<dbReference type="CDD" id="cd00761">
    <property type="entry name" value="Glyco_tranf_GTA_type"/>
    <property type="match status" value="1"/>
</dbReference>
<dbReference type="EMBL" id="BBNU01000013">
    <property type="protein sequence ID" value="GAL80985.1"/>
    <property type="molecule type" value="Genomic_DNA"/>
</dbReference>
<name>A0A090WV66_9FLAO</name>
<reference evidence="2 3" key="1">
    <citation type="journal article" date="2014" name="Genome Announc.">
        <title>Draft Genome Sequences of Marine Flavobacterium Algibacter lectus Strains SS8 and NR4.</title>
        <authorList>
            <person name="Takatani N."/>
            <person name="Nakanishi M."/>
            <person name="Meirelles P."/>
            <person name="Mino S."/>
            <person name="Suda W."/>
            <person name="Oshima K."/>
            <person name="Hattori M."/>
            <person name="Ohkuma M."/>
            <person name="Hosokawa M."/>
            <person name="Miyashita K."/>
            <person name="Thompson F.L."/>
            <person name="Niwa A."/>
            <person name="Sawabe T."/>
            <person name="Sawabe T."/>
        </authorList>
    </citation>
    <scope>NUCLEOTIDE SEQUENCE [LARGE SCALE GENOMIC DNA]</scope>
    <source>
        <strain evidence="3">JCM19274</strain>
    </source>
</reference>
<evidence type="ECO:0000313" key="2">
    <source>
        <dbReference type="EMBL" id="GAL80985.1"/>
    </source>
</evidence>
<protein>
    <submittedName>
        <fullName evidence="2">Putative N-acetylgalactosaminyl-diphosphoundecaprenol glucuronosyltransferase</fullName>
    </submittedName>
</protein>
<dbReference type="InterPro" id="IPR001173">
    <property type="entry name" value="Glyco_trans_2-like"/>
</dbReference>
<accession>A0A090WV66</accession>
<dbReference type="Pfam" id="PF00535">
    <property type="entry name" value="Glycos_transf_2"/>
    <property type="match status" value="1"/>
</dbReference>
<organism evidence="2 3">
    <name type="scientific">Algibacter lectus</name>
    <dbReference type="NCBI Taxonomy" id="221126"/>
    <lineage>
        <taxon>Bacteria</taxon>
        <taxon>Pseudomonadati</taxon>
        <taxon>Bacteroidota</taxon>
        <taxon>Flavobacteriia</taxon>
        <taxon>Flavobacteriales</taxon>
        <taxon>Flavobacteriaceae</taxon>
        <taxon>Algibacter</taxon>
    </lineage>
</organism>
<feature type="domain" description="Glycosyltransferase 2-like" evidence="1">
    <location>
        <begin position="6"/>
        <end position="130"/>
    </location>
</feature>
<evidence type="ECO:0000259" key="1">
    <source>
        <dbReference type="Pfam" id="PF00535"/>
    </source>
</evidence>
<comment type="caution">
    <text evidence="2">The sequence shown here is derived from an EMBL/GenBank/DDBJ whole genome shotgun (WGS) entry which is preliminary data.</text>
</comment>
<dbReference type="Gene3D" id="3.90.550.10">
    <property type="entry name" value="Spore Coat Polysaccharide Biosynthesis Protein SpsA, Chain A"/>
    <property type="match status" value="1"/>
</dbReference>
<proteinExistence type="predicted"/>
<keyword evidence="2" id="KW-0808">Transferase</keyword>
<dbReference type="InterPro" id="IPR029044">
    <property type="entry name" value="Nucleotide-diphossugar_trans"/>
</dbReference>
<evidence type="ECO:0000313" key="3">
    <source>
        <dbReference type="Proteomes" id="UP000029643"/>
    </source>
</evidence>
<gene>
    <name evidence="2" type="ORF">JCM19274_2159</name>
</gene>